<dbReference type="WBParaSite" id="BXY_0413100.1">
    <property type="protein sequence ID" value="BXY_0413100.1"/>
    <property type="gene ID" value="BXY_0413100"/>
</dbReference>
<feature type="compositionally biased region" description="Basic residues" evidence="1">
    <location>
        <begin position="327"/>
        <end position="342"/>
    </location>
</feature>
<feature type="region of interest" description="Disordered" evidence="1">
    <location>
        <begin position="318"/>
        <end position="351"/>
    </location>
</feature>
<evidence type="ECO:0000313" key="7">
    <source>
        <dbReference type="WBParaSite" id="BXY_0413100.1"/>
    </source>
</evidence>
<organism evidence="5 7">
    <name type="scientific">Bursaphelenchus xylophilus</name>
    <name type="common">Pinewood nematode worm</name>
    <name type="synonym">Aphelenchoides xylophilus</name>
    <dbReference type="NCBI Taxonomy" id="6326"/>
    <lineage>
        <taxon>Eukaryota</taxon>
        <taxon>Metazoa</taxon>
        <taxon>Ecdysozoa</taxon>
        <taxon>Nematoda</taxon>
        <taxon>Chromadorea</taxon>
        <taxon>Rhabditida</taxon>
        <taxon>Tylenchina</taxon>
        <taxon>Tylenchomorpha</taxon>
        <taxon>Aphelenchoidea</taxon>
        <taxon>Aphelenchoididae</taxon>
        <taxon>Bursaphelenchus</taxon>
    </lineage>
</organism>
<dbReference type="Proteomes" id="UP000095284">
    <property type="component" value="Unplaced"/>
</dbReference>
<feature type="domain" description="NAA35-like N-terminal" evidence="2">
    <location>
        <begin position="105"/>
        <end position="189"/>
    </location>
</feature>
<dbReference type="GO" id="GO:0031417">
    <property type="term" value="C:NatC complex"/>
    <property type="evidence" value="ECO:0007669"/>
    <property type="project" value="InterPro"/>
</dbReference>
<evidence type="ECO:0000259" key="2">
    <source>
        <dbReference type="Pfam" id="PF04112"/>
    </source>
</evidence>
<evidence type="ECO:0000256" key="1">
    <source>
        <dbReference type="SAM" id="MobiDB-lite"/>
    </source>
</evidence>
<protein>
    <submittedName>
        <fullName evidence="3">(pine wood nematode) hypothetical protein</fullName>
    </submittedName>
</protein>
<evidence type="ECO:0000313" key="6">
    <source>
        <dbReference type="Proteomes" id="UP000659654"/>
    </source>
</evidence>
<accession>A0A1I7RTS6</accession>
<dbReference type="EMBL" id="CAJFCV020000005">
    <property type="protein sequence ID" value="CAG9122157.1"/>
    <property type="molecule type" value="Genomic_DNA"/>
</dbReference>
<evidence type="ECO:0000313" key="3">
    <source>
        <dbReference type="EMBL" id="CAD5231070.1"/>
    </source>
</evidence>
<dbReference type="InterPro" id="IPR007244">
    <property type="entry name" value="Naa35_N"/>
</dbReference>
<dbReference type="InterPro" id="IPR057983">
    <property type="entry name" value="NAA35-like_N"/>
</dbReference>
<evidence type="ECO:0000313" key="4">
    <source>
        <dbReference type="EMBL" id="CAG9122157.1"/>
    </source>
</evidence>
<dbReference type="PANTHER" id="PTHR21373">
    <property type="entry name" value="GLUCOSE REPRESSIBLE PROTEIN MAK10"/>
    <property type="match status" value="1"/>
</dbReference>
<reference evidence="4" key="2">
    <citation type="submission" date="2020-08" db="EMBL/GenBank/DDBJ databases">
        <authorList>
            <person name="Kikuchi T."/>
        </authorList>
    </citation>
    <scope>NUCLEOTIDE SEQUENCE</scope>
    <source>
        <strain evidence="3">Ka4C1</strain>
    </source>
</reference>
<dbReference type="OrthoDB" id="5833531at2759"/>
<name>A0A1I7RTS6_BURXY</name>
<sequence>MARKLLTREHLKPLFPDDYDKFAHPCKKTPRDRVLDHNWQPLQEQFALLEAVKEDNPILRDLSKWPRVSVAHDFGERLRPDDLKIIVQSDVTDLLFKACRSLKHNELVFGENFDLFQAMNAAELMEPKMDSGMEKRVPFIMTSEKAKFIQSYKWSEIDHITMCDAQLALIASWMINVESLDTTVFTNILALHPECADNDPILRAIFYACNWIVSMFINLVESAETLCEEDAMNRKTTHRFNAPNYRDVIGSLYKAIEINNSENAFNQTMFVNQDGSLKEDRPALRTYKEAVAVRLLFFKFLIQAISCAFPLLTRAPEPEEPAEPVQKSKKAKKQQKKPKKKKLDPVDQESPDIRSMSKNFLTAYSYVCLALESCDFGRAPPQGFDYENIEAVRVSGKGSKERTLFNEIASGFFDSNPDGDFAWLPTIIPDLKFHYLPNNFPHEVKIVSRHRAIYFFGHFLQELYDGIQSIVCLPWALDDIFATFYRFQKLHVVIRSFLELTVLTSKLKILYYYNLEDLTENGIDDFSTTYKMKQLTTLPFTISMASDPLPYFNLDEPDWPILDPEQLADMCPTAEGISEEDRMHRLMELRRFSYLSTMKQLIYDLSRVHSHHLQYLVHSMFHFRLRMCTNLAGLYASYLPKAQKLEACMERSMMSYNRKAFEDHIDLVKKTGEQRPLPQRFTGCPPLISSYIQYHTFMLTRTHFQQTLHLEIIPMAELDMVMFLYLCVLRRFGTLIKRQMCGFDTYTKLPVTDSFARSIEEKRVLEMRAQERICPNILTVAAEVQMCLVVLALIQILKKEGLVQTPPNEETLFLHRCKQSIPQTVREECEVWQFNPSYSDFKSFLNFMSQDYLQGKPPCISTPELCTYANIQFLRAKELYTHIDGHKTYARELASIDRFLKEMSQLQHFEKNAFKFTFPNIDSIMIFEIETPGAPETRPPRLASPISAEEGKNEENNVEKATEELRSVQIEGEKKKKKGKR</sequence>
<dbReference type="Pfam" id="PF04112">
    <property type="entry name" value="Mak10"/>
    <property type="match status" value="1"/>
</dbReference>
<reference evidence="7" key="1">
    <citation type="submission" date="2016-11" db="UniProtKB">
        <authorList>
            <consortium name="WormBaseParasite"/>
        </authorList>
    </citation>
    <scope>IDENTIFICATION</scope>
</reference>
<dbReference type="eggNOG" id="KOG2343">
    <property type="taxonomic scope" value="Eukaryota"/>
</dbReference>
<gene>
    <name evidence="3" type="ORF">BXYJ_LOCUS11297</name>
</gene>
<feature type="compositionally biased region" description="Basic and acidic residues" evidence="1">
    <location>
        <begin position="949"/>
        <end position="974"/>
    </location>
</feature>
<dbReference type="PANTHER" id="PTHR21373:SF0">
    <property type="entry name" value="N-ALPHA-ACETYLTRANSFERASE 35, NATC AUXILIARY SUBUNIT"/>
    <property type="match status" value="1"/>
</dbReference>
<keyword evidence="6" id="KW-1185">Reference proteome</keyword>
<feature type="region of interest" description="Disordered" evidence="1">
    <location>
        <begin position="932"/>
        <end position="981"/>
    </location>
</feature>
<dbReference type="Proteomes" id="UP000582659">
    <property type="component" value="Unassembled WGS sequence"/>
</dbReference>
<evidence type="ECO:0000313" key="5">
    <source>
        <dbReference type="Proteomes" id="UP000095284"/>
    </source>
</evidence>
<dbReference type="EMBL" id="CAJFDI010000005">
    <property type="protein sequence ID" value="CAD5231070.1"/>
    <property type="molecule type" value="Genomic_DNA"/>
</dbReference>
<dbReference type="Proteomes" id="UP000659654">
    <property type="component" value="Unassembled WGS sequence"/>
</dbReference>
<proteinExistence type="predicted"/>
<dbReference type="AlphaFoldDB" id="A0A1I7RTS6"/>